<organism evidence="1 2">
    <name type="scientific">Belliella calami</name>
    <dbReference type="NCBI Taxonomy" id="2923436"/>
    <lineage>
        <taxon>Bacteria</taxon>
        <taxon>Pseudomonadati</taxon>
        <taxon>Bacteroidota</taxon>
        <taxon>Cytophagia</taxon>
        <taxon>Cytophagales</taxon>
        <taxon>Cyclobacteriaceae</taxon>
        <taxon>Belliella</taxon>
    </lineage>
</organism>
<accession>A0ABS9UUK3</accession>
<dbReference type="RefSeq" id="WP_241276659.1">
    <property type="nucleotide sequence ID" value="NZ_JAKZGS010000031.1"/>
</dbReference>
<gene>
    <name evidence="1" type="ORF">MM236_19400</name>
</gene>
<dbReference type="EMBL" id="JAKZGS010000031">
    <property type="protein sequence ID" value="MCH7400168.1"/>
    <property type="molecule type" value="Genomic_DNA"/>
</dbReference>
<evidence type="ECO:0000313" key="2">
    <source>
        <dbReference type="Proteomes" id="UP001165488"/>
    </source>
</evidence>
<comment type="caution">
    <text evidence="1">The sequence shown here is derived from an EMBL/GenBank/DDBJ whole genome shotgun (WGS) entry which is preliminary data.</text>
</comment>
<keyword evidence="2" id="KW-1185">Reference proteome</keyword>
<sequence>MFTLYKASPKFPKVQPLNIKFIQRYIEKFEESIKNFEELQKESVSS</sequence>
<name>A0ABS9UUK3_9BACT</name>
<reference evidence="1" key="1">
    <citation type="submission" date="2022-03" db="EMBL/GenBank/DDBJ databases">
        <title>De novo assembled genomes of Belliella spp. (Cyclobacteriaceae) strains.</title>
        <authorList>
            <person name="Szabo A."/>
            <person name="Korponai K."/>
            <person name="Felfoldi T."/>
        </authorList>
    </citation>
    <scope>NUCLEOTIDE SEQUENCE</scope>
    <source>
        <strain evidence="1">DSM 107340</strain>
    </source>
</reference>
<proteinExistence type="predicted"/>
<dbReference type="Proteomes" id="UP001165488">
    <property type="component" value="Unassembled WGS sequence"/>
</dbReference>
<evidence type="ECO:0000313" key="1">
    <source>
        <dbReference type="EMBL" id="MCH7400168.1"/>
    </source>
</evidence>
<protein>
    <submittedName>
        <fullName evidence="1">Uncharacterized protein</fullName>
    </submittedName>
</protein>